<dbReference type="GeneID" id="54585588"/>
<dbReference type="EMBL" id="ML987203">
    <property type="protein sequence ID" value="KAF2244334.1"/>
    <property type="molecule type" value="Genomic_DNA"/>
</dbReference>
<feature type="region of interest" description="Disordered" evidence="1">
    <location>
        <begin position="160"/>
        <end position="297"/>
    </location>
</feature>
<keyword evidence="3" id="KW-1185">Reference proteome</keyword>
<evidence type="ECO:0000313" key="2">
    <source>
        <dbReference type="EMBL" id="KAF2244334.1"/>
    </source>
</evidence>
<feature type="compositionally biased region" description="Polar residues" evidence="1">
    <location>
        <begin position="79"/>
        <end position="95"/>
    </location>
</feature>
<feature type="compositionally biased region" description="Polar residues" evidence="1">
    <location>
        <begin position="200"/>
        <end position="213"/>
    </location>
</feature>
<dbReference type="AlphaFoldDB" id="A0A6A6I1F7"/>
<feature type="compositionally biased region" description="Polar residues" evidence="1">
    <location>
        <begin position="112"/>
        <end position="121"/>
    </location>
</feature>
<protein>
    <submittedName>
        <fullName evidence="2">Uncharacterized protein</fullName>
    </submittedName>
</protein>
<reference evidence="2" key="1">
    <citation type="journal article" date="2020" name="Stud. Mycol.">
        <title>101 Dothideomycetes genomes: a test case for predicting lifestyles and emergence of pathogens.</title>
        <authorList>
            <person name="Haridas S."/>
            <person name="Albert R."/>
            <person name="Binder M."/>
            <person name="Bloem J."/>
            <person name="Labutti K."/>
            <person name="Salamov A."/>
            <person name="Andreopoulos B."/>
            <person name="Baker S."/>
            <person name="Barry K."/>
            <person name="Bills G."/>
            <person name="Bluhm B."/>
            <person name="Cannon C."/>
            <person name="Castanera R."/>
            <person name="Culley D."/>
            <person name="Daum C."/>
            <person name="Ezra D."/>
            <person name="Gonzalez J."/>
            <person name="Henrissat B."/>
            <person name="Kuo A."/>
            <person name="Liang C."/>
            <person name="Lipzen A."/>
            <person name="Lutzoni F."/>
            <person name="Magnuson J."/>
            <person name="Mondo S."/>
            <person name="Nolan M."/>
            <person name="Ohm R."/>
            <person name="Pangilinan J."/>
            <person name="Park H.-J."/>
            <person name="Ramirez L."/>
            <person name="Alfaro M."/>
            <person name="Sun H."/>
            <person name="Tritt A."/>
            <person name="Yoshinaga Y."/>
            <person name="Zwiers L.-H."/>
            <person name="Turgeon B."/>
            <person name="Goodwin S."/>
            <person name="Spatafora J."/>
            <person name="Crous P."/>
            <person name="Grigoriev I."/>
        </authorList>
    </citation>
    <scope>NUCLEOTIDE SEQUENCE</scope>
    <source>
        <strain evidence="2">CBS 122368</strain>
    </source>
</reference>
<dbReference type="PANTHER" id="PTHR39606:SF1">
    <property type="entry name" value="CELL SURFACE PROTEIN"/>
    <property type="match status" value="1"/>
</dbReference>
<feature type="compositionally biased region" description="Polar residues" evidence="1">
    <location>
        <begin position="168"/>
        <end position="182"/>
    </location>
</feature>
<name>A0A6A6I1F7_9PLEO</name>
<sequence length="445" mass="47955">MTGGAHAGNSVGEAIRKGVGMVHGAGEGIRGNVNAAVDSATGDHESAARNEAIASRGADEMDHGYHRHPRAAGPGQADQGLTGSTNYGSHPTNVGNKMDPRYDSDVDHRGTAQGSTNYGPHSTNIGNQIGVYTTPIYLTSTPVTVPTAYFISLALANSPDHQGAQFDGSGSTNYGPHSTNFGNKADPRYDSDLDHRGTREGSTNFGPHSTNIGNKLDPHVDSDMDHRGAIHGRYGSSNYGPHPTNIGNKLDPRYDSDLDHRGTTEGSTNHGPHHTNIGNKLDPHYDSDLDHRRPGTHQYTAGALSTYEPTHYRSQPTHCSSILNALDPRVDSDHARRTSREEPVPRTSTFGAPRRADTNPVPHLHHHCPPDGEEKLERYDRRPSKSQHAPHSNRVANVLDPRVGSVAPLGEPHSAQNPHQSQFLNLLDPRVDSVAAKKHRSSDNV</sequence>
<proteinExistence type="predicted"/>
<dbReference type="OrthoDB" id="2590867at2759"/>
<dbReference type="RefSeq" id="XP_033679338.1">
    <property type="nucleotide sequence ID" value="XM_033832258.1"/>
</dbReference>
<feature type="compositionally biased region" description="Basic and acidic residues" evidence="1">
    <location>
        <begin position="185"/>
        <end position="199"/>
    </location>
</feature>
<feature type="compositionally biased region" description="Basic and acidic residues" evidence="1">
    <location>
        <begin position="281"/>
        <end position="293"/>
    </location>
</feature>
<feature type="compositionally biased region" description="Basic and acidic residues" evidence="1">
    <location>
        <begin position="216"/>
        <end position="228"/>
    </location>
</feature>
<evidence type="ECO:0000313" key="3">
    <source>
        <dbReference type="Proteomes" id="UP000800094"/>
    </source>
</evidence>
<evidence type="ECO:0000256" key="1">
    <source>
        <dbReference type="SAM" id="MobiDB-lite"/>
    </source>
</evidence>
<dbReference type="Proteomes" id="UP000800094">
    <property type="component" value="Unassembled WGS sequence"/>
</dbReference>
<gene>
    <name evidence="2" type="ORF">BU26DRAFT_554321</name>
</gene>
<feature type="region of interest" description="Disordered" evidence="1">
    <location>
        <begin position="61"/>
        <end position="121"/>
    </location>
</feature>
<feature type="region of interest" description="Disordered" evidence="1">
    <location>
        <begin position="331"/>
        <end position="445"/>
    </location>
</feature>
<organism evidence="2 3">
    <name type="scientific">Trematosphaeria pertusa</name>
    <dbReference type="NCBI Taxonomy" id="390896"/>
    <lineage>
        <taxon>Eukaryota</taxon>
        <taxon>Fungi</taxon>
        <taxon>Dikarya</taxon>
        <taxon>Ascomycota</taxon>
        <taxon>Pezizomycotina</taxon>
        <taxon>Dothideomycetes</taxon>
        <taxon>Pleosporomycetidae</taxon>
        <taxon>Pleosporales</taxon>
        <taxon>Massarineae</taxon>
        <taxon>Trematosphaeriaceae</taxon>
        <taxon>Trematosphaeria</taxon>
    </lineage>
</organism>
<feature type="compositionally biased region" description="Basic and acidic residues" evidence="1">
    <location>
        <begin position="250"/>
        <end position="263"/>
    </location>
</feature>
<accession>A0A6A6I1F7</accession>
<feature type="compositionally biased region" description="Basic and acidic residues" evidence="1">
    <location>
        <begin position="98"/>
        <end position="110"/>
    </location>
</feature>
<feature type="compositionally biased region" description="Polar residues" evidence="1">
    <location>
        <begin position="414"/>
        <end position="424"/>
    </location>
</feature>
<dbReference type="PANTHER" id="PTHR39606">
    <property type="entry name" value="SURFACE PROTEIN, PUTATIVE-RELATED"/>
    <property type="match status" value="1"/>
</dbReference>
<feature type="compositionally biased region" description="Basic residues" evidence="1">
    <location>
        <begin position="436"/>
        <end position="445"/>
    </location>
</feature>
<feature type="compositionally biased region" description="Basic and acidic residues" evidence="1">
    <location>
        <begin position="368"/>
        <end position="383"/>
    </location>
</feature>
<feature type="compositionally biased region" description="Basic and acidic residues" evidence="1">
    <location>
        <begin position="331"/>
        <end position="344"/>
    </location>
</feature>